<protein>
    <submittedName>
        <fullName evidence="1">Uncharacterized protein</fullName>
    </submittedName>
</protein>
<dbReference type="EMBL" id="JAUHHV010000006">
    <property type="protein sequence ID" value="KAK1421984.1"/>
    <property type="molecule type" value="Genomic_DNA"/>
</dbReference>
<name>A0AAD8NUY4_TARER</name>
<sequence length="111" mass="12179">MKGFRVSYGKLGQKLVDLGVFDMAVDGGGVLEVKGTVAMMEVKNMLVVTKVNGIMVVVMKVNGRVVALMEVNSKVGWSSVLMERWWLSISIEDLVFSFLMMMILDEDGEGG</sequence>
<organism evidence="1 2">
    <name type="scientific">Tagetes erecta</name>
    <name type="common">African marigold</name>
    <dbReference type="NCBI Taxonomy" id="13708"/>
    <lineage>
        <taxon>Eukaryota</taxon>
        <taxon>Viridiplantae</taxon>
        <taxon>Streptophyta</taxon>
        <taxon>Embryophyta</taxon>
        <taxon>Tracheophyta</taxon>
        <taxon>Spermatophyta</taxon>
        <taxon>Magnoliopsida</taxon>
        <taxon>eudicotyledons</taxon>
        <taxon>Gunneridae</taxon>
        <taxon>Pentapetalae</taxon>
        <taxon>asterids</taxon>
        <taxon>campanulids</taxon>
        <taxon>Asterales</taxon>
        <taxon>Asteraceae</taxon>
        <taxon>Asteroideae</taxon>
        <taxon>Heliantheae alliance</taxon>
        <taxon>Tageteae</taxon>
        <taxon>Tagetes</taxon>
    </lineage>
</organism>
<evidence type="ECO:0000313" key="1">
    <source>
        <dbReference type="EMBL" id="KAK1421984.1"/>
    </source>
</evidence>
<evidence type="ECO:0000313" key="2">
    <source>
        <dbReference type="Proteomes" id="UP001229421"/>
    </source>
</evidence>
<dbReference type="AlphaFoldDB" id="A0AAD8NUY4"/>
<gene>
    <name evidence="1" type="ORF">QVD17_24792</name>
</gene>
<dbReference type="Proteomes" id="UP001229421">
    <property type="component" value="Unassembled WGS sequence"/>
</dbReference>
<accession>A0AAD8NUY4</accession>
<proteinExistence type="predicted"/>
<reference evidence="1" key="1">
    <citation type="journal article" date="2023" name="bioRxiv">
        <title>Improved chromosome-level genome assembly for marigold (Tagetes erecta).</title>
        <authorList>
            <person name="Jiang F."/>
            <person name="Yuan L."/>
            <person name="Wang S."/>
            <person name="Wang H."/>
            <person name="Xu D."/>
            <person name="Wang A."/>
            <person name="Fan W."/>
        </authorList>
    </citation>
    <scope>NUCLEOTIDE SEQUENCE</scope>
    <source>
        <strain evidence="1">WSJ</strain>
        <tissue evidence="1">Leaf</tissue>
    </source>
</reference>
<comment type="caution">
    <text evidence="1">The sequence shown here is derived from an EMBL/GenBank/DDBJ whole genome shotgun (WGS) entry which is preliminary data.</text>
</comment>
<keyword evidence="2" id="KW-1185">Reference proteome</keyword>